<protein>
    <submittedName>
        <fullName evidence="2">Toprim domain-containing protein</fullName>
    </submittedName>
</protein>
<keyword evidence="3" id="KW-1185">Reference proteome</keyword>
<evidence type="ECO:0000313" key="2">
    <source>
        <dbReference type="EMBL" id="MBA0088306.1"/>
    </source>
</evidence>
<dbReference type="InterPro" id="IPR034151">
    <property type="entry name" value="TOPRIM_DnaG_bac"/>
</dbReference>
<evidence type="ECO:0000259" key="1">
    <source>
        <dbReference type="PROSITE" id="PS50880"/>
    </source>
</evidence>
<dbReference type="SUPFAM" id="SSF56731">
    <property type="entry name" value="DNA primase core"/>
    <property type="match status" value="1"/>
</dbReference>
<dbReference type="Proteomes" id="UP000567293">
    <property type="component" value="Unassembled WGS sequence"/>
</dbReference>
<sequence length="339" mass="38184">RAKEGIRRQDFAILVEGYMDAIAVARVGISNVVASCGTSLAAQQIKLLSRFTKRVVVNYDPDAAGQSATERSLSLLLEQDFEVRVLVLPPVGDKKADPDLYIREKGAEEYQKRLAEAPSYVDYLIARARQMDLSTGEAKSRAVNFLLPYVQKIPNRILRSEWATRIAQQLRLEEPVLRAALSKAAAERRGELKLQPELVARTAKPVERRLIRMLVEAEGFRRELAERLQNARLYHGLETEKIFAALVVSSLSGQPAKATEVAAILEERDRRLLFEILFEEASEPTWEEALSCIETLEQRQAEQELAEVQRSIEANPTGPGLRDLLARKQELMRRLAAAR</sequence>
<dbReference type="CDD" id="cd03364">
    <property type="entry name" value="TOPRIM_DnaG_primases"/>
    <property type="match status" value="1"/>
</dbReference>
<dbReference type="Gene3D" id="3.40.1360.10">
    <property type="match status" value="1"/>
</dbReference>
<dbReference type="EMBL" id="JACDQQ010002435">
    <property type="protein sequence ID" value="MBA0088306.1"/>
    <property type="molecule type" value="Genomic_DNA"/>
</dbReference>
<dbReference type="PANTHER" id="PTHR30313:SF2">
    <property type="entry name" value="DNA PRIMASE"/>
    <property type="match status" value="1"/>
</dbReference>
<evidence type="ECO:0000313" key="3">
    <source>
        <dbReference type="Proteomes" id="UP000567293"/>
    </source>
</evidence>
<dbReference type="SMART" id="SM00493">
    <property type="entry name" value="TOPRIM"/>
    <property type="match status" value="1"/>
</dbReference>
<dbReference type="InterPro" id="IPR050219">
    <property type="entry name" value="DnaG_primase"/>
</dbReference>
<dbReference type="AlphaFoldDB" id="A0A7V8SZS7"/>
<reference evidence="2" key="1">
    <citation type="submission" date="2020-06" db="EMBL/GenBank/DDBJ databases">
        <title>Legume-microbial interactions unlock mineral nutrients during tropical forest succession.</title>
        <authorList>
            <person name="Epihov D.Z."/>
        </authorList>
    </citation>
    <scope>NUCLEOTIDE SEQUENCE [LARGE SCALE GENOMIC DNA]</scope>
    <source>
        <strain evidence="2">Pan2503</strain>
    </source>
</reference>
<dbReference type="Pfam" id="PF13155">
    <property type="entry name" value="Toprim_2"/>
    <property type="match status" value="1"/>
</dbReference>
<accession>A0A7V8SZS7</accession>
<dbReference type="PROSITE" id="PS50880">
    <property type="entry name" value="TOPRIM"/>
    <property type="match status" value="1"/>
</dbReference>
<dbReference type="InterPro" id="IPR006171">
    <property type="entry name" value="TOPRIM_dom"/>
</dbReference>
<dbReference type="GO" id="GO:0006269">
    <property type="term" value="P:DNA replication, synthesis of primer"/>
    <property type="evidence" value="ECO:0007669"/>
    <property type="project" value="TreeGrafter"/>
</dbReference>
<dbReference type="Pfam" id="PF10410">
    <property type="entry name" value="DnaB_bind"/>
    <property type="match status" value="1"/>
</dbReference>
<dbReference type="GO" id="GO:0005737">
    <property type="term" value="C:cytoplasm"/>
    <property type="evidence" value="ECO:0007669"/>
    <property type="project" value="TreeGrafter"/>
</dbReference>
<feature type="domain" description="Toprim" evidence="1">
    <location>
        <begin position="10"/>
        <end position="91"/>
    </location>
</feature>
<comment type="caution">
    <text evidence="2">The sequence shown here is derived from an EMBL/GenBank/DDBJ whole genome shotgun (WGS) entry which is preliminary data.</text>
</comment>
<dbReference type="InterPro" id="IPR019475">
    <property type="entry name" value="DNA_primase_DnaB-bd"/>
</dbReference>
<name>A0A7V8SZS7_9BACT</name>
<dbReference type="PANTHER" id="PTHR30313">
    <property type="entry name" value="DNA PRIMASE"/>
    <property type="match status" value="1"/>
</dbReference>
<organism evidence="2 3">
    <name type="scientific">Candidatus Acidiferrum panamense</name>
    <dbReference type="NCBI Taxonomy" id="2741543"/>
    <lineage>
        <taxon>Bacteria</taxon>
        <taxon>Pseudomonadati</taxon>
        <taxon>Acidobacteriota</taxon>
        <taxon>Terriglobia</taxon>
        <taxon>Candidatus Acidiferrales</taxon>
        <taxon>Candidatus Acidiferrum</taxon>
    </lineage>
</organism>
<gene>
    <name evidence="2" type="ORF">HRJ53_25255</name>
</gene>
<dbReference type="GO" id="GO:0016779">
    <property type="term" value="F:nucleotidyltransferase activity"/>
    <property type="evidence" value="ECO:0007669"/>
    <property type="project" value="InterPro"/>
</dbReference>
<proteinExistence type="predicted"/>
<feature type="non-terminal residue" evidence="2">
    <location>
        <position position="1"/>
    </location>
</feature>